<proteinExistence type="inferred from homology"/>
<evidence type="ECO:0000256" key="7">
    <source>
        <dbReference type="ARBA" id="ARBA00022729"/>
    </source>
</evidence>
<feature type="signal peptide" evidence="11">
    <location>
        <begin position="1"/>
        <end position="28"/>
    </location>
</feature>
<dbReference type="Proteomes" id="UP001209878">
    <property type="component" value="Unassembled WGS sequence"/>
</dbReference>
<keyword evidence="7 11" id="KW-0732">Signal</keyword>
<comment type="similarity">
    <text evidence="4 11">Belongs to the OST1 family.</text>
</comment>
<evidence type="ECO:0000256" key="3">
    <source>
        <dbReference type="ARBA" id="ARBA00004922"/>
    </source>
</evidence>
<accession>A0AAD9NRR6</accession>
<feature type="chain" id="PRO_5041772695" description="Dolichyl-diphosphooligosaccharide--protein glycosyltransferase subunit 1" evidence="11">
    <location>
        <begin position="29"/>
        <end position="603"/>
    </location>
</feature>
<comment type="function">
    <text evidence="1 11">Subunit of the oligosaccharyl transferase (OST) complex that catalyzes the initial transfer of a defined glycan (Glc(3)Man(9)GlcNAc(2) in eukaryotes) from the lipid carrier dolichol-pyrophosphate to an asparagine residue within an Asn-X-Ser/Thr consensus motif in nascent polypeptide chains, the first step in protein N-glycosylation. N-glycosylation occurs cotranslationally and the complex associates with the Sec61 complex at the channel-forming translocon complex that mediates protein translocation across the endoplasmic reticulum (ER). All subunits are required for a maximal enzyme activity.</text>
</comment>
<organism evidence="12 13">
    <name type="scientific">Ridgeia piscesae</name>
    <name type="common">Tubeworm</name>
    <dbReference type="NCBI Taxonomy" id="27915"/>
    <lineage>
        <taxon>Eukaryota</taxon>
        <taxon>Metazoa</taxon>
        <taxon>Spiralia</taxon>
        <taxon>Lophotrochozoa</taxon>
        <taxon>Annelida</taxon>
        <taxon>Polychaeta</taxon>
        <taxon>Sedentaria</taxon>
        <taxon>Canalipalpata</taxon>
        <taxon>Sabellida</taxon>
        <taxon>Siboglinidae</taxon>
        <taxon>Ridgeia</taxon>
    </lineage>
</organism>
<comment type="pathway">
    <text evidence="3 11">Protein modification; protein glycosylation.</text>
</comment>
<dbReference type="GO" id="GO:0018279">
    <property type="term" value="P:protein N-linked glycosylation via asparagine"/>
    <property type="evidence" value="ECO:0007669"/>
    <property type="project" value="TreeGrafter"/>
</dbReference>
<dbReference type="PANTHER" id="PTHR21049">
    <property type="entry name" value="RIBOPHORIN I"/>
    <property type="match status" value="1"/>
</dbReference>
<evidence type="ECO:0000256" key="11">
    <source>
        <dbReference type="RuleBase" id="RU361143"/>
    </source>
</evidence>
<protein>
    <recommendedName>
        <fullName evidence="5 11">Dolichyl-diphosphooligosaccharide--protein glycosyltransferase subunit 1</fullName>
    </recommendedName>
</protein>
<keyword evidence="9 11" id="KW-1133">Transmembrane helix</keyword>
<keyword evidence="10 11" id="KW-0472">Membrane</keyword>
<evidence type="ECO:0000256" key="5">
    <source>
        <dbReference type="ARBA" id="ARBA00017611"/>
    </source>
</evidence>
<comment type="subunit">
    <text evidence="11">Component of the oligosaccharyltransferase (OST) complex.</text>
</comment>
<evidence type="ECO:0000256" key="1">
    <source>
        <dbReference type="ARBA" id="ARBA00002791"/>
    </source>
</evidence>
<keyword evidence="13" id="KW-1185">Reference proteome</keyword>
<feature type="transmembrane region" description="Helical" evidence="11">
    <location>
        <begin position="436"/>
        <end position="455"/>
    </location>
</feature>
<dbReference type="Pfam" id="PF04597">
    <property type="entry name" value="Ribophorin_I"/>
    <property type="match status" value="1"/>
</dbReference>
<evidence type="ECO:0000256" key="4">
    <source>
        <dbReference type="ARBA" id="ARBA00008905"/>
    </source>
</evidence>
<gene>
    <name evidence="12" type="ORF">NP493_619g00046</name>
</gene>
<comment type="caution">
    <text evidence="12">The sequence shown here is derived from an EMBL/GenBank/DDBJ whole genome shotgun (WGS) entry which is preliminary data.</text>
</comment>
<dbReference type="EMBL" id="JAODUO010000619">
    <property type="protein sequence ID" value="KAK2177069.1"/>
    <property type="molecule type" value="Genomic_DNA"/>
</dbReference>
<evidence type="ECO:0000256" key="2">
    <source>
        <dbReference type="ARBA" id="ARBA00004115"/>
    </source>
</evidence>
<dbReference type="AlphaFoldDB" id="A0AAD9NRR6"/>
<evidence type="ECO:0000256" key="9">
    <source>
        <dbReference type="ARBA" id="ARBA00022989"/>
    </source>
</evidence>
<evidence type="ECO:0000256" key="10">
    <source>
        <dbReference type="ARBA" id="ARBA00023136"/>
    </source>
</evidence>
<evidence type="ECO:0000313" key="12">
    <source>
        <dbReference type="EMBL" id="KAK2177069.1"/>
    </source>
</evidence>
<evidence type="ECO:0000313" key="13">
    <source>
        <dbReference type="Proteomes" id="UP001209878"/>
    </source>
</evidence>
<keyword evidence="6 11" id="KW-0812">Transmembrane</keyword>
<keyword evidence="8 11" id="KW-0256">Endoplasmic reticulum</keyword>
<name>A0AAD9NRR6_RIDPI</name>
<comment type="subcellular location">
    <subcellularLocation>
        <location evidence="2 11">Endoplasmic reticulum membrane</location>
        <topology evidence="2 11">Single-pass type I membrane protein</topology>
    </subcellularLocation>
</comment>
<evidence type="ECO:0000256" key="6">
    <source>
        <dbReference type="ARBA" id="ARBA00022692"/>
    </source>
</evidence>
<dbReference type="InterPro" id="IPR007676">
    <property type="entry name" value="Ribophorin_I"/>
</dbReference>
<evidence type="ECO:0000256" key="8">
    <source>
        <dbReference type="ARBA" id="ARBA00022824"/>
    </source>
</evidence>
<reference evidence="12" key="1">
    <citation type="journal article" date="2023" name="Mol. Biol. Evol.">
        <title>Third-Generation Sequencing Reveals the Adaptive Role of the Epigenome in Three Deep-Sea Polychaetes.</title>
        <authorList>
            <person name="Perez M."/>
            <person name="Aroh O."/>
            <person name="Sun Y."/>
            <person name="Lan Y."/>
            <person name="Juniper S.K."/>
            <person name="Young C.R."/>
            <person name="Angers B."/>
            <person name="Qian P.Y."/>
        </authorList>
    </citation>
    <scope>NUCLEOTIDE SEQUENCE</scope>
    <source>
        <strain evidence="12">R07B-5</strain>
    </source>
</reference>
<sequence>MRRLSFQFALLSAVLVVCFTVSQDTVNADLVNVEVKRTVDLTTHIVKISSSVTIENTGKSAEKYFIYAVDDALSDRLSYIGALIKSTGDDDEKLKVAETTIAGQRNAKFYRVEFPKRLDAGAKITVDVETVFANAMKPYPAQITQAEKQFMLFTGNVYYYSPYMTTEQTTTVNCFSSTIESYTKTKPVVTAENSITYGPYEKKSPFSQGEMVIHSENNSPFLTVTDMHRLVEVSHWGNIAVEETFDVRHSGAKLKGSFSRFDYQRHQDGAASIKTFKTLLPASARDVYYRDEIGNISTSNLREMDDQMELELRPRFPLFGGWKTHYYIGYNIPSYQYLYNQGDQYVLKMRFVDHVYDDQVIEHMTLKVILPEGARDIKLITPYTVNRGRNSFHYTYLDTVGRPVIMASKDSLVEQHIQDFEIRYTFPKWMLLQEPLLVVTAFYLLFVIVIVYVRLDFSISKDEASERHMRIAALIEEVQGVQDRRSALYQSYEDAVNKFKSNKNQNAFMTNRKKIDADHKQLTQQMATLLSKLKAENSDAADKAGELQHLDQQVREQINLANQWAEKLVAGKVSKQQYLDTEATIRAKNAGLLQKAEDILASF</sequence>
<dbReference type="GO" id="GO:0008250">
    <property type="term" value="C:oligosaccharyltransferase complex"/>
    <property type="evidence" value="ECO:0007669"/>
    <property type="project" value="UniProtKB-UniRule"/>
</dbReference>
<dbReference type="PANTHER" id="PTHR21049:SF0">
    <property type="entry name" value="DOLICHYL-DIPHOSPHOOLIGOSACCHARIDE--PROTEIN GLYCOSYLTRANSFERASE SUBUNIT 1"/>
    <property type="match status" value="1"/>
</dbReference>